<proteinExistence type="predicted"/>
<evidence type="ECO:0000313" key="3">
    <source>
        <dbReference type="Proteomes" id="UP001374584"/>
    </source>
</evidence>
<dbReference type="EMBL" id="JAYMYR010000008">
    <property type="protein sequence ID" value="KAK7348959.1"/>
    <property type="molecule type" value="Genomic_DNA"/>
</dbReference>
<evidence type="ECO:0000313" key="2">
    <source>
        <dbReference type="EMBL" id="KAK7348959.1"/>
    </source>
</evidence>
<dbReference type="Proteomes" id="UP001374584">
    <property type="component" value="Unassembled WGS sequence"/>
</dbReference>
<reference evidence="2 3" key="1">
    <citation type="submission" date="2024-01" db="EMBL/GenBank/DDBJ databases">
        <title>The genomes of 5 underutilized Papilionoideae crops provide insights into root nodulation and disease resistanc.</title>
        <authorList>
            <person name="Jiang F."/>
        </authorList>
    </citation>
    <scope>NUCLEOTIDE SEQUENCE [LARGE SCALE GENOMIC DNA]</scope>
    <source>
        <strain evidence="2">JINMINGXINNONG_FW02</strain>
        <tissue evidence="2">Leaves</tissue>
    </source>
</reference>
<organism evidence="2 3">
    <name type="scientific">Phaseolus coccineus</name>
    <name type="common">Scarlet runner bean</name>
    <name type="synonym">Phaseolus multiflorus</name>
    <dbReference type="NCBI Taxonomy" id="3886"/>
    <lineage>
        <taxon>Eukaryota</taxon>
        <taxon>Viridiplantae</taxon>
        <taxon>Streptophyta</taxon>
        <taxon>Embryophyta</taxon>
        <taxon>Tracheophyta</taxon>
        <taxon>Spermatophyta</taxon>
        <taxon>Magnoliopsida</taxon>
        <taxon>eudicotyledons</taxon>
        <taxon>Gunneridae</taxon>
        <taxon>Pentapetalae</taxon>
        <taxon>rosids</taxon>
        <taxon>fabids</taxon>
        <taxon>Fabales</taxon>
        <taxon>Fabaceae</taxon>
        <taxon>Papilionoideae</taxon>
        <taxon>50 kb inversion clade</taxon>
        <taxon>NPAAA clade</taxon>
        <taxon>indigoferoid/millettioid clade</taxon>
        <taxon>Phaseoleae</taxon>
        <taxon>Phaseolus</taxon>
    </lineage>
</organism>
<accession>A0AAN9M746</accession>
<feature type="coiled-coil region" evidence="1">
    <location>
        <begin position="79"/>
        <end position="120"/>
    </location>
</feature>
<dbReference type="AlphaFoldDB" id="A0AAN9M746"/>
<protein>
    <submittedName>
        <fullName evidence="2">Uncharacterized protein</fullName>
    </submittedName>
</protein>
<keyword evidence="1" id="KW-0175">Coiled coil</keyword>
<gene>
    <name evidence="2" type="ORF">VNO80_23756</name>
</gene>
<sequence>MNRFDEVFVTIEKERNVIHEKLAEMVVRKTKHEDEVAMHEELRATHAKLVAIHSANMDMISETQNGYNKALAELRDIEVATQRAKARAAEDEVERLREKLEILGETIKTLREIIEEMQTNSLPSP</sequence>
<name>A0AAN9M746_PHACN</name>
<comment type="caution">
    <text evidence="2">The sequence shown here is derived from an EMBL/GenBank/DDBJ whole genome shotgun (WGS) entry which is preliminary data.</text>
</comment>
<keyword evidence="3" id="KW-1185">Reference proteome</keyword>
<evidence type="ECO:0000256" key="1">
    <source>
        <dbReference type="SAM" id="Coils"/>
    </source>
</evidence>